<dbReference type="Proteomes" id="UP000250166">
    <property type="component" value="Unassembled WGS sequence"/>
</dbReference>
<keyword evidence="2" id="KW-0175">Coiled coil</keyword>
<organism evidence="6 7">
    <name type="scientific">Helicobacter fennelliae</name>
    <dbReference type="NCBI Taxonomy" id="215"/>
    <lineage>
        <taxon>Bacteria</taxon>
        <taxon>Pseudomonadati</taxon>
        <taxon>Campylobacterota</taxon>
        <taxon>Epsilonproteobacteria</taxon>
        <taxon>Campylobacterales</taxon>
        <taxon>Helicobacteraceae</taxon>
        <taxon>Helicobacter</taxon>
    </lineage>
</organism>
<evidence type="ECO:0000256" key="2">
    <source>
        <dbReference type="SAM" id="Coils"/>
    </source>
</evidence>
<feature type="coiled-coil region" evidence="2">
    <location>
        <begin position="260"/>
        <end position="291"/>
    </location>
</feature>
<comment type="subcellular location">
    <subcellularLocation>
        <location evidence="1">Membrane</location>
        <topology evidence="1">Single-pass membrane protein</topology>
    </subcellularLocation>
</comment>
<keyword evidence="4" id="KW-0472">Membrane</keyword>
<protein>
    <submittedName>
        <fullName evidence="6">SpfH domain/band 7 family protein</fullName>
    </submittedName>
</protein>
<keyword evidence="4" id="KW-1133">Transmembrane helix</keyword>
<evidence type="ECO:0000256" key="1">
    <source>
        <dbReference type="ARBA" id="ARBA00004167"/>
    </source>
</evidence>
<dbReference type="InterPro" id="IPR001107">
    <property type="entry name" value="Band_7"/>
</dbReference>
<dbReference type="RefSeq" id="WP_023949694.1">
    <property type="nucleotide sequence ID" value="NZ_JAERIV010000013.1"/>
</dbReference>
<keyword evidence="4" id="KW-0812">Transmembrane</keyword>
<dbReference type="GO" id="GO:0016020">
    <property type="term" value="C:membrane"/>
    <property type="evidence" value="ECO:0007669"/>
    <property type="project" value="UniProtKB-SubCell"/>
</dbReference>
<dbReference type="Pfam" id="PF01145">
    <property type="entry name" value="Band_7"/>
    <property type="match status" value="1"/>
</dbReference>
<dbReference type="SMART" id="SM00244">
    <property type="entry name" value="PHB"/>
    <property type="match status" value="1"/>
</dbReference>
<feature type="compositionally biased region" description="Low complexity" evidence="3">
    <location>
        <begin position="21"/>
        <end position="43"/>
    </location>
</feature>
<feature type="transmembrane region" description="Helical" evidence="4">
    <location>
        <begin position="68"/>
        <end position="85"/>
    </location>
</feature>
<dbReference type="InterPro" id="IPR000163">
    <property type="entry name" value="Prohibitin"/>
</dbReference>
<evidence type="ECO:0000256" key="3">
    <source>
        <dbReference type="SAM" id="MobiDB-lite"/>
    </source>
</evidence>
<reference evidence="6 7" key="1">
    <citation type="submission" date="2018-06" db="EMBL/GenBank/DDBJ databases">
        <authorList>
            <consortium name="Pathogen Informatics"/>
            <person name="Doyle S."/>
        </authorList>
    </citation>
    <scope>NUCLEOTIDE SEQUENCE [LARGE SCALE GENOMIC DNA]</scope>
    <source>
        <strain evidence="6 7">NCTC13102</strain>
    </source>
</reference>
<dbReference type="PANTHER" id="PTHR23222">
    <property type="entry name" value="PROHIBITIN"/>
    <property type="match status" value="1"/>
</dbReference>
<evidence type="ECO:0000256" key="4">
    <source>
        <dbReference type="SAM" id="Phobius"/>
    </source>
</evidence>
<dbReference type="Gene3D" id="3.30.479.30">
    <property type="entry name" value="Band 7 domain"/>
    <property type="match status" value="1"/>
</dbReference>
<feature type="region of interest" description="Disordered" evidence="3">
    <location>
        <begin position="1"/>
        <end position="53"/>
    </location>
</feature>
<dbReference type="SUPFAM" id="SSF117892">
    <property type="entry name" value="Band 7/SPFH domain"/>
    <property type="match status" value="1"/>
</dbReference>
<accession>A0A2X3DMR2</accession>
<dbReference type="AlphaFoldDB" id="A0A2X3DMR2"/>
<sequence length="367" mass="41219">MPIDLNEHLRQKKQNLPPKENPNNGDNQNDQPPKNDWNNQNRNNKGDRNNRSFPDPANLNFSFLNNKFIASIIVIVLLGLLFLMAKPFVVINSGEVGIKVNLGAYEPEPLGAGLHFFVPMIQHIIIVDTRVKTLHFTNNEDTDKRSNQSIAQKAPIQVRDKLGLDVEIELTLKYQLDRTKVSKTIEKYTTLWDEVIIVPGILEVVGSVIGNYNAEELPSKRDEIANLIASNFQGKINAIEDKPVRLDSVELRKIILPKEVKDKIEQVQVAKQEAEKAKEEAKALRERSQGRADAVIIEAKGQARANQLVSESLSSRLLELRQIETQGKFNDALKENKDAQIFLTPGGAVPNIWVDSKSTKQNSSISK</sequence>
<feature type="domain" description="Band 7" evidence="5">
    <location>
        <begin position="86"/>
        <end position="268"/>
    </location>
</feature>
<dbReference type="EMBL" id="UAWL01000006">
    <property type="protein sequence ID" value="SQB99470.1"/>
    <property type="molecule type" value="Genomic_DNA"/>
</dbReference>
<proteinExistence type="predicted"/>
<dbReference type="InterPro" id="IPR036013">
    <property type="entry name" value="Band_7/SPFH_dom_sf"/>
</dbReference>
<name>A0A2X3DMR2_9HELI</name>
<evidence type="ECO:0000259" key="5">
    <source>
        <dbReference type="SMART" id="SM00244"/>
    </source>
</evidence>
<evidence type="ECO:0000313" key="6">
    <source>
        <dbReference type="EMBL" id="SQB99470.1"/>
    </source>
</evidence>
<evidence type="ECO:0000313" key="7">
    <source>
        <dbReference type="Proteomes" id="UP000250166"/>
    </source>
</evidence>
<dbReference type="CDD" id="cd03401">
    <property type="entry name" value="SPFH_prohibitin"/>
    <property type="match status" value="1"/>
</dbReference>
<dbReference type="PANTHER" id="PTHR23222:SF0">
    <property type="entry name" value="PROHIBITIN 1"/>
    <property type="match status" value="1"/>
</dbReference>
<gene>
    <name evidence="6" type="ORF">NCTC13102_01794</name>
</gene>